<keyword evidence="1" id="KW-0560">Oxidoreductase</keyword>
<evidence type="ECO:0000313" key="4">
    <source>
        <dbReference type="Proteomes" id="UP000256269"/>
    </source>
</evidence>
<feature type="domain" description="Pyridoxamine 5'-phosphate oxidase N-terminal" evidence="2">
    <location>
        <begin position="8"/>
        <end position="100"/>
    </location>
</feature>
<reference evidence="3 4" key="1">
    <citation type="submission" date="2018-08" db="EMBL/GenBank/DDBJ databases">
        <title>Genomic Encyclopedia of Archaeal and Bacterial Type Strains, Phase II (KMG-II): from individual species to whole genera.</title>
        <authorList>
            <person name="Goeker M."/>
        </authorList>
    </citation>
    <scope>NUCLEOTIDE SEQUENCE [LARGE SCALE GENOMIC DNA]</scope>
    <source>
        <strain evidence="3 4">DSM 45791</strain>
    </source>
</reference>
<proteinExistence type="predicted"/>
<evidence type="ECO:0000259" key="2">
    <source>
        <dbReference type="Pfam" id="PF01243"/>
    </source>
</evidence>
<dbReference type="PANTHER" id="PTHR35176">
    <property type="entry name" value="HEME OXYGENASE HI_0854-RELATED"/>
    <property type="match status" value="1"/>
</dbReference>
<name>A0A3E0GV20_9PSEU</name>
<dbReference type="RefSeq" id="WP_116181139.1">
    <property type="nucleotide sequence ID" value="NZ_CP144375.1"/>
</dbReference>
<dbReference type="AlphaFoldDB" id="A0A3E0GV20"/>
<dbReference type="GO" id="GO:0016627">
    <property type="term" value="F:oxidoreductase activity, acting on the CH-CH group of donors"/>
    <property type="evidence" value="ECO:0007669"/>
    <property type="project" value="TreeGrafter"/>
</dbReference>
<dbReference type="Pfam" id="PF01243">
    <property type="entry name" value="PNPOx_N"/>
    <property type="match status" value="1"/>
</dbReference>
<gene>
    <name evidence="3" type="ORF">BCF44_12414</name>
</gene>
<dbReference type="PANTHER" id="PTHR35176:SF11">
    <property type="entry name" value="PYRIDOXAMINE 5'-PHOSPHATE OXIDASE FAMILY PROTEIN"/>
    <property type="match status" value="1"/>
</dbReference>
<dbReference type="EMBL" id="QUNO01000024">
    <property type="protein sequence ID" value="REH29587.1"/>
    <property type="molecule type" value="Genomic_DNA"/>
</dbReference>
<comment type="caution">
    <text evidence="3">The sequence shown here is derived from an EMBL/GenBank/DDBJ whole genome shotgun (WGS) entry which is preliminary data.</text>
</comment>
<dbReference type="NCBIfam" id="TIGR03666">
    <property type="entry name" value="Rv2061_F420"/>
    <property type="match status" value="1"/>
</dbReference>
<dbReference type="InterPro" id="IPR052019">
    <property type="entry name" value="F420H2_bilvrd_red/Heme_oxyg"/>
</dbReference>
<dbReference type="GO" id="GO:0005829">
    <property type="term" value="C:cytosol"/>
    <property type="evidence" value="ECO:0007669"/>
    <property type="project" value="TreeGrafter"/>
</dbReference>
<dbReference type="OrthoDB" id="5738083at2"/>
<dbReference type="InterPro" id="IPR012349">
    <property type="entry name" value="Split_barrel_FMN-bd"/>
</dbReference>
<dbReference type="Proteomes" id="UP000256269">
    <property type="component" value="Unassembled WGS sequence"/>
</dbReference>
<dbReference type="Gene3D" id="2.30.110.10">
    <property type="entry name" value="Electron Transport, Fmn-binding Protein, Chain A"/>
    <property type="match status" value="1"/>
</dbReference>
<dbReference type="InterPro" id="IPR011576">
    <property type="entry name" value="Pyridox_Oxase_N"/>
</dbReference>
<organism evidence="3 4">
    <name type="scientific">Kutzneria buriramensis</name>
    <dbReference type="NCBI Taxonomy" id="1045776"/>
    <lineage>
        <taxon>Bacteria</taxon>
        <taxon>Bacillati</taxon>
        <taxon>Actinomycetota</taxon>
        <taxon>Actinomycetes</taxon>
        <taxon>Pseudonocardiales</taxon>
        <taxon>Pseudonocardiaceae</taxon>
        <taxon>Kutzneria</taxon>
    </lineage>
</organism>
<evidence type="ECO:0000256" key="1">
    <source>
        <dbReference type="ARBA" id="ARBA00023002"/>
    </source>
</evidence>
<accession>A0A3E0GV20</accession>
<keyword evidence="4" id="KW-1185">Reference proteome</keyword>
<protein>
    <recommendedName>
        <fullName evidence="2">Pyridoxamine 5'-phosphate oxidase N-terminal domain-containing protein</fullName>
    </recommendedName>
</protein>
<dbReference type="SUPFAM" id="SSF50475">
    <property type="entry name" value="FMN-binding split barrel"/>
    <property type="match status" value="1"/>
</dbReference>
<evidence type="ECO:0000313" key="3">
    <source>
        <dbReference type="EMBL" id="REH29587.1"/>
    </source>
</evidence>
<dbReference type="InterPro" id="IPR019965">
    <property type="entry name" value="PPOX_F420-dep_Rv2061_put"/>
</dbReference>
<dbReference type="GO" id="GO:0070967">
    <property type="term" value="F:coenzyme F420 binding"/>
    <property type="evidence" value="ECO:0007669"/>
    <property type="project" value="TreeGrafter"/>
</dbReference>
<sequence>MTSQESKPEAIARIAASRNVRLTTFRKDGRAVATPVGGVVSDGTLYILSYADTGKLKRLRNNSRVTVAPCDSAGAIPAGAATIAGVGRILDADETQQAYRLMARKTPLARLVHAWYAVRRKPDPWVGVEVTF</sequence>